<reference evidence="3 4" key="1">
    <citation type="submission" date="2024-02" db="EMBL/GenBank/DDBJ databases">
        <authorList>
            <person name="Daric V."/>
            <person name="Darras S."/>
        </authorList>
    </citation>
    <scope>NUCLEOTIDE SEQUENCE [LARGE SCALE GENOMIC DNA]</scope>
</reference>
<gene>
    <name evidence="3" type="ORF">CVLEPA_LOCUS11319</name>
</gene>
<dbReference type="EMBL" id="CAWYQH010000079">
    <property type="protein sequence ID" value="CAK8681081.1"/>
    <property type="molecule type" value="Genomic_DNA"/>
</dbReference>
<dbReference type="Gene3D" id="2.130.10.10">
    <property type="entry name" value="YVTN repeat-like/Quinoprotein amine dehydrogenase"/>
    <property type="match status" value="1"/>
</dbReference>
<keyword evidence="4" id="KW-1185">Reference proteome</keyword>
<dbReference type="SUPFAM" id="SSF50978">
    <property type="entry name" value="WD40 repeat-like"/>
    <property type="match status" value="1"/>
</dbReference>
<evidence type="ECO:0000313" key="3">
    <source>
        <dbReference type="EMBL" id="CAK8681081.1"/>
    </source>
</evidence>
<protein>
    <submittedName>
        <fullName evidence="3">Uncharacterized protein</fullName>
    </submittedName>
</protein>
<dbReference type="InterPro" id="IPR015943">
    <property type="entry name" value="WD40/YVTN_repeat-like_dom_sf"/>
</dbReference>
<proteinExistence type="predicted"/>
<dbReference type="InterPro" id="IPR050853">
    <property type="entry name" value="WD_repeat_DNA-damage-binding"/>
</dbReference>
<dbReference type="PANTHER" id="PTHR14773:SF0">
    <property type="entry name" value="WD REPEAT-CONTAINING PROTEIN 76"/>
    <property type="match status" value="1"/>
</dbReference>
<evidence type="ECO:0000313" key="4">
    <source>
        <dbReference type="Proteomes" id="UP001642483"/>
    </source>
</evidence>
<sequence>MLILVAGSKSGKVGIWDLNNADTNDGLYSWSVHTRPVSNLLFATASPHLLYSCSFDGVLRSLDLQHQTFQKALMSSSSMSLSSFDFQDIEMFYVITRATKSQYGQFFLPAQNAMKQAQNKFQLCTTCGIEVIRSDKVKMLR</sequence>
<organism evidence="3 4">
    <name type="scientific">Clavelina lepadiformis</name>
    <name type="common">Light-bulb sea squirt</name>
    <name type="synonym">Ascidia lepadiformis</name>
    <dbReference type="NCBI Taxonomy" id="159417"/>
    <lineage>
        <taxon>Eukaryota</taxon>
        <taxon>Metazoa</taxon>
        <taxon>Chordata</taxon>
        <taxon>Tunicata</taxon>
        <taxon>Ascidiacea</taxon>
        <taxon>Aplousobranchia</taxon>
        <taxon>Clavelinidae</taxon>
        <taxon>Clavelina</taxon>
    </lineage>
</organism>
<keyword evidence="1" id="KW-0853">WD repeat</keyword>
<dbReference type="InterPro" id="IPR036322">
    <property type="entry name" value="WD40_repeat_dom_sf"/>
</dbReference>
<accession>A0ABP0FQZ6</accession>
<name>A0ABP0FQZ6_CLALP</name>
<keyword evidence="2" id="KW-0677">Repeat</keyword>
<evidence type="ECO:0000256" key="1">
    <source>
        <dbReference type="ARBA" id="ARBA00022574"/>
    </source>
</evidence>
<evidence type="ECO:0000256" key="2">
    <source>
        <dbReference type="ARBA" id="ARBA00022737"/>
    </source>
</evidence>
<comment type="caution">
    <text evidence="3">The sequence shown here is derived from an EMBL/GenBank/DDBJ whole genome shotgun (WGS) entry which is preliminary data.</text>
</comment>
<dbReference type="Proteomes" id="UP001642483">
    <property type="component" value="Unassembled WGS sequence"/>
</dbReference>
<dbReference type="PANTHER" id="PTHR14773">
    <property type="entry name" value="WD REPEAT-CONTAINING PROTEIN 76"/>
    <property type="match status" value="1"/>
</dbReference>